<reference evidence="2" key="1">
    <citation type="journal article" date="2020" name="Biotechnol. Biofuels">
        <title>New insights from the biogas microbiome by comprehensive genome-resolved metagenomics of nearly 1600 species originating from multiple anaerobic digesters.</title>
        <authorList>
            <person name="Campanaro S."/>
            <person name="Treu L."/>
            <person name="Rodriguez-R L.M."/>
            <person name="Kovalovszki A."/>
            <person name="Ziels R.M."/>
            <person name="Maus I."/>
            <person name="Zhu X."/>
            <person name="Kougias P.G."/>
            <person name="Basile A."/>
            <person name="Luo G."/>
            <person name="Schluter A."/>
            <person name="Konstantinidis K.T."/>
            <person name="Angelidaki I."/>
        </authorList>
    </citation>
    <scope>NUCLEOTIDE SEQUENCE</scope>
    <source>
        <strain evidence="2">AS06rmzACSIP_7</strain>
    </source>
</reference>
<dbReference type="Pfam" id="PF00085">
    <property type="entry name" value="Thioredoxin"/>
    <property type="match status" value="1"/>
</dbReference>
<comment type="caution">
    <text evidence="2">The sequence shown here is derived from an EMBL/GenBank/DDBJ whole genome shotgun (WGS) entry which is preliminary data.</text>
</comment>
<dbReference type="Proteomes" id="UP000777265">
    <property type="component" value="Unassembled WGS sequence"/>
</dbReference>
<feature type="domain" description="Thioredoxin" evidence="1">
    <location>
        <begin position="16"/>
        <end position="134"/>
    </location>
</feature>
<dbReference type="PANTHER" id="PTHR45663">
    <property type="entry name" value="GEO12009P1"/>
    <property type="match status" value="1"/>
</dbReference>
<dbReference type="CDD" id="cd02947">
    <property type="entry name" value="TRX_family"/>
    <property type="match status" value="1"/>
</dbReference>
<gene>
    <name evidence="2" type="ORF">GXY80_04610</name>
</gene>
<evidence type="ECO:0000313" key="2">
    <source>
        <dbReference type="EMBL" id="NLW34751.1"/>
    </source>
</evidence>
<dbReference type="GO" id="GO:0015035">
    <property type="term" value="F:protein-disulfide reductase activity"/>
    <property type="evidence" value="ECO:0007669"/>
    <property type="project" value="TreeGrafter"/>
</dbReference>
<dbReference type="GO" id="GO:0005829">
    <property type="term" value="C:cytosol"/>
    <property type="evidence" value="ECO:0007669"/>
    <property type="project" value="TreeGrafter"/>
</dbReference>
<protein>
    <submittedName>
        <fullName evidence="2">Thioredoxin family protein</fullName>
    </submittedName>
</protein>
<dbReference type="InterPro" id="IPR036249">
    <property type="entry name" value="Thioredoxin-like_sf"/>
</dbReference>
<dbReference type="GO" id="GO:0045454">
    <property type="term" value="P:cell redox homeostasis"/>
    <property type="evidence" value="ECO:0007669"/>
    <property type="project" value="TreeGrafter"/>
</dbReference>
<dbReference type="EMBL" id="JAAYEE010000081">
    <property type="protein sequence ID" value="NLW34751.1"/>
    <property type="molecule type" value="Genomic_DNA"/>
</dbReference>
<dbReference type="Gene3D" id="3.40.30.10">
    <property type="entry name" value="Glutaredoxin"/>
    <property type="match status" value="1"/>
</dbReference>
<accession>A0A971M419</accession>
<reference evidence="2" key="2">
    <citation type="submission" date="2020-01" db="EMBL/GenBank/DDBJ databases">
        <authorList>
            <person name="Campanaro S."/>
        </authorList>
    </citation>
    <scope>NUCLEOTIDE SEQUENCE</scope>
    <source>
        <strain evidence="2">AS06rmzACSIP_7</strain>
    </source>
</reference>
<evidence type="ECO:0000259" key="1">
    <source>
        <dbReference type="PROSITE" id="PS51352"/>
    </source>
</evidence>
<dbReference type="PANTHER" id="PTHR45663:SF11">
    <property type="entry name" value="GEO12009P1"/>
    <property type="match status" value="1"/>
</dbReference>
<dbReference type="InterPro" id="IPR013766">
    <property type="entry name" value="Thioredoxin_domain"/>
</dbReference>
<dbReference type="SUPFAM" id="SSF52833">
    <property type="entry name" value="Thioredoxin-like"/>
    <property type="match status" value="1"/>
</dbReference>
<organism evidence="2 3">
    <name type="scientific">Syntrophorhabdus aromaticivorans</name>
    <dbReference type="NCBI Taxonomy" id="328301"/>
    <lineage>
        <taxon>Bacteria</taxon>
        <taxon>Pseudomonadati</taxon>
        <taxon>Thermodesulfobacteriota</taxon>
        <taxon>Syntrophorhabdia</taxon>
        <taxon>Syntrophorhabdales</taxon>
        <taxon>Syntrophorhabdaceae</taxon>
        <taxon>Syntrophorhabdus</taxon>
    </lineage>
</organism>
<proteinExistence type="predicted"/>
<sequence>MTKRTGKMLLASAVLITVLSVLLVVFFAPHDGIIEVGKLAKGSRKLPCLVDVGADHCAPCAKMVPVLEELKKEYAGVLIVELVDVGKNPEAGQRYEMRSVPTQIFYDAAGKELKRHLGFMSKQDILDEFQKLGISLKPAKKTGI</sequence>
<dbReference type="AlphaFoldDB" id="A0A971M419"/>
<name>A0A971M419_9BACT</name>
<evidence type="ECO:0000313" key="3">
    <source>
        <dbReference type="Proteomes" id="UP000777265"/>
    </source>
</evidence>
<dbReference type="PROSITE" id="PS51352">
    <property type="entry name" value="THIOREDOXIN_2"/>
    <property type="match status" value="1"/>
</dbReference>